<dbReference type="Proteomes" id="UP000010471">
    <property type="component" value="Chromosome"/>
</dbReference>
<evidence type="ECO:0000313" key="2">
    <source>
        <dbReference type="Proteomes" id="UP000010471"/>
    </source>
</evidence>
<protein>
    <recommendedName>
        <fullName evidence="3">Glycosyltransferase</fullName>
    </recommendedName>
</protein>
<sequence>MKFAVLIVSLPDYVHSEAFREIGETIHYALLEMGHDSLLTSQINIPARQHIILGSNLLPFCNIKIPVNSIIYNLEQVSPDSPWFQPNILDILRQYVVWDYSQSNIEQLARLGITSVQHVPIGYVPQLSRIPKAEEDIDVLFYGSVNERRLSILQELKAHGVKVHALFGVYGAERDSIIGRSKIVLNIHFYEAKVFEIVRVSYLLANQRFVISERGINAREEAGFASGVVFADYDDLVTTCLDFLSRNEDRTSIAEAGFNLMSQRIETDYLKTVIEA</sequence>
<dbReference type="EMBL" id="CP003630">
    <property type="protein sequence ID" value="AFZ20701.1"/>
    <property type="molecule type" value="Genomic_DNA"/>
</dbReference>
<dbReference type="PATRIC" id="fig|1173027.3.peg.5590"/>
<accession>K9WLL8</accession>
<dbReference type="RefSeq" id="WP_015184834.1">
    <property type="nucleotide sequence ID" value="NC_019738.1"/>
</dbReference>
<keyword evidence="2" id="KW-1185">Reference proteome</keyword>
<reference evidence="1 2" key="1">
    <citation type="submission" date="2012-06" db="EMBL/GenBank/DDBJ databases">
        <title>Finished chromosome of genome of Microcoleus sp. PCC 7113.</title>
        <authorList>
            <consortium name="US DOE Joint Genome Institute"/>
            <person name="Gugger M."/>
            <person name="Coursin T."/>
            <person name="Rippka R."/>
            <person name="Tandeau De Marsac N."/>
            <person name="Huntemann M."/>
            <person name="Wei C.-L."/>
            <person name="Han J."/>
            <person name="Detter J.C."/>
            <person name="Han C."/>
            <person name="Tapia R."/>
            <person name="Chen A."/>
            <person name="Kyrpides N."/>
            <person name="Mavromatis K."/>
            <person name="Markowitz V."/>
            <person name="Szeto E."/>
            <person name="Ivanova N."/>
            <person name="Pagani I."/>
            <person name="Pati A."/>
            <person name="Goodwin L."/>
            <person name="Nordberg H.P."/>
            <person name="Cantor M.N."/>
            <person name="Hua S.X."/>
            <person name="Woyke T."/>
            <person name="Kerfeld C.A."/>
        </authorList>
    </citation>
    <scope>NUCLEOTIDE SEQUENCE [LARGE SCALE GENOMIC DNA]</scope>
    <source>
        <strain evidence="1 2">PCC 7113</strain>
    </source>
</reference>
<dbReference type="STRING" id="1173027.Mic7113_5043"/>
<dbReference type="eggNOG" id="COG3118">
    <property type="taxonomic scope" value="Bacteria"/>
</dbReference>
<evidence type="ECO:0008006" key="3">
    <source>
        <dbReference type="Google" id="ProtNLM"/>
    </source>
</evidence>
<proteinExistence type="predicted"/>
<dbReference type="KEGG" id="mic:Mic7113_5043"/>
<gene>
    <name evidence="1" type="ORF">Mic7113_5043</name>
</gene>
<dbReference type="OrthoDB" id="5443558at2"/>
<organism evidence="1 2">
    <name type="scientific">Allocoleopsis franciscana PCC 7113</name>
    <dbReference type="NCBI Taxonomy" id="1173027"/>
    <lineage>
        <taxon>Bacteria</taxon>
        <taxon>Bacillati</taxon>
        <taxon>Cyanobacteriota</taxon>
        <taxon>Cyanophyceae</taxon>
        <taxon>Coleofasciculales</taxon>
        <taxon>Coleofasciculaceae</taxon>
        <taxon>Allocoleopsis</taxon>
        <taxon>Allocoleopsis franciscana</taxon>
    </lineage>
</organism>
<dbReference type="HOGENOM" id="CLU_057477_0_0_3"/>
<evidence type="ECO:0000313" key="1">
    <source>
        <dbReference type="EMBL" id="AFZ20701.1"/>
    </source>
</evidence>
<dbReference type="AlphaFoldDB" id="K9WLL8"/>
<name>K9WLL8_9CYAN</name>